<feature type="transmembrane region" description="Helical" evidence="7">
    <location>
        <begin position="246"/>
        <end position="268"/>
    </location>
</feature>
<evidence type="ECO:0000256" key="2">
    <source>
        <dbReference type="ARBA" id="ARBA00022448"/>
    </source>
</evidence>
<feature type="region of interest" description="Disordered" evidence="6">
    <location>
        <begin position="354"/>
        <end position="376"/>
    </location>
</feature>
<dbReference type="VEuPathDB" id="FungiDB:TEQG_05114"/>
<gene>
    <name evidence="8" type="ORF">TEQG_05114</name>
</gene>
<dbReference type="GO" id="GO:0022857">
    <property type="term" value="F:transmembrane transporter activity"/>
    <property type="evidence" value="ECO:0007669"/>
    <property type="project" value="InterPro"/>
</dbReference>
<keyword evidence="5 7" id="KW-0472">Membrane</keyword>
<keyword evidence="9" id="KW-1185">Reference proteome</keyword>
<protein>
    <submittedName>
        <fullName evidence="8">Arabinose-proton symporter</fullName>
    </submittedName>
</protein>
<reference evidence="9" key="1">
    <citation type="journal article" date="2012" name="MBio">
        <title>Comparative genome analysis of Trichophyton rubrum and related dermatophytes reveals candidate genes involved in infection.</title>
        <authorList>
            <person name="Martinez D.A."/>
            <person name="Oliver B.G."/>
            <person name="Graeser Y."/>
            <person name="Goldberg J.M."/>
            <person name="Li W."/>
            <person name="Martinez-Rossi N.M."/>
            <person name="Monod M."/>
            <person name="Shelest E."/>
            <person name="Barton R.C."/>
            <person name="Birch E."/>
            <person name="Brakhage A.A."/>
            <person name="Chen Z."/>
            <person name="Gurr S.J."/>
            <person name="Heiman D."/>
            <person name="Heitman J."/>
            <person name="Kosti I."/>
            <person name="Rossi A."/>
            <person name="Saif S."/>
            <person name="Samalova M."/>
            <person name="Saunders C.W."/>
            <person name="Shea T."/>
            <person name="Summerbell R.C."/>
            <person name="Xu J."/>
            <person name="Young S."/>
            <person name="Zeng Q."/>
            <person name="Birren B.W."/>
            <person name="Cuomo C.A."/>
            <person name="White T.C."/>
        </authorList>
    </citation>
    <scope>NUCLEOTIDE SEQUENCE [LARGE SCALE GENOMIC DNA]</scope>
    <source>
        <strain evidence="9">ATCC MYA-4606 / CBS 127.97</strain>
    </source>
</reference>
<evidence type="ECO:0000256" key="1">
    <source>
        <dbReference type="ARBA" id="ARBA00004370"/>
    </source>
</evidence>
<evidence type="ECO:0000313" key="9">
    <source>
        <dbReference type="Proteomes" id="UP000009169"/>
    </source>
</evidence>
<organism evidence="8 9">
    <name type="scientific">Trichophyton equinum (strain ATCC MYA-4606 / CBS 127.97)</name>
    <name type="common">Horse ringworm fungus</name>
    <dbReference type="NCBI Taxonomy" id="559882"/>
    <lineage>
        <taxon>Eukaryota</taxon>
        <taxon>Fungi</taxon>
        <taxon>Dikarya</taxon>
        <taxon>Ascomycota</taxon>
        <taxon>Pezizomycotina</taxon>
        <taxon>Eurotiomycetes</taxon>
        <taxon>Eurotiomycetidae</taxon>
        <taxon>Onygenales</taxon>
        <taxon>Arthrodermataceae</taxon>
        <taxon>Trichophyton</taxon>
    </lineage>
</organism>
<dbReference type="Gene3D" id="1.20.1250.20">
    <property type="entry name" value="MFS general substrate transporter like domains"/>
    <property type="match status" value="1"/>
</dbReference>
<evidence type="ECO:0000256" key="5">
    <source>
        <dbReference type="ARBA" id="ARBA00023136"/>
    </source>
</evidence>
<feature type="compositionally biased region" description="Polar residues" evidence="6">
    <location>
        <begin position="11"/>
        <end position="39"/>
    </location>
</feature>
<dbReference type="InterPro" id="IPR005828">
    <property type="entry name" value="MFS_sugar_transport-like"/>
</dbReference>
<feature type="transmembrane region" description="Helical" evidence="7">
    <location>
        <begin position="164"/>
        <end position="182"/>
    </location>
</feature>
<feature type="region of interest" description="Disordered" evidence="6">
    <location>
        <begin position="1"/>
        <end position="64"/>
    </location>
</feature>
<keyword evidence="3 7" id="KW-0812">Transmembrane</keyword>
<evidence type="ECO:0000313" key="8">
    <source>
        <dbReference type="EMBL" id="EGE06218.1"/>
    </source>
</evidence>
<dbReference type="eggNOG" id="KOG0254">
    <property type="taxonomic scope" value="Eukaryota"/>
</dbReference>
<evidence type="ECO:0000256" key="7">
    <source>
        <dbReference type="SAM" id="Phobius"/>
    </source>
</evidence>
<evidence type="ECO:0000256" key="3">
    <source>
        <dbReference type="ARBA" id="ARBA00022692"/>
    </source>
</evidence>
<dbReference type="PANTHER" id="PTHR48020">
    <property type="entry name" value="PROTON MYO-INOSITOL COTRANSPORTER"/>
    <property type="match status" value="1"/>
</dbReference>
<dbReference type="Proteomes" id="UP000009169">
    <property type="component" value="Unassembled WGS sequence"/>
</dbReference>
<feature type="transmembrane region" description="Helical" evidence="7">
    <location>
        <begin position="214"/>
        <end position="234"/>
    </location>
</feature>
<dbReference type="HOGENOM" id="CLU_736064_0_0_1"/>
<dbReference type="EMBL" id="DS995745">
    <property type="protein sequence ID" value="EGE06218.1"/>
    <property type="molecule type" value="Genomic_DNA"/>
</dbReference>
<sequence>MAEPKRGNEPATDTQQPTSTQETAAPQPETQQVAPQVQTAHVEPKLSNGSSDIEDEERAERDRIDLQNNISANWKTAELKRRPILTKLWEYRVQNPLASIPKRQLLRDVDEFATKYGIEDALPLLRKGALIAKDPANFETVEGLTDDERDSIRREVTHKWRQPWSMYFTIILCSIGAAVQGWDQTGSNGANLSFPKALGIDDSPGAPNAEVNSWLVGLVNSGPYIGSALFGCWLSDPLNQYLGRRGTIFVSAVFCVLTPIGSAVAQTWEQLLATRLLLGIGMGTKASTVPIFCAENTPAIQRTLEELDYIFAVPTTTHMHYQVFKVLPHFFRRHILRQKHAELEPLYKFDELHRDDDSDDARPSVQADNGAAVEKM</sequence>
<dbReference type="InterPro" id="IPR036259">
    <property type="entry name" value="MFS_trans_sf"/>
</dbReference>
<keyword evidence="4 7" id="KW-1133">Transmembrane helix</keyword>
<dbReference type="GO" id="GO:0016020">
    <property type="term" value="C:membrane"/>
    <property type="evidence" value="ECO:0007669"/>
    <property type="project" value="UniProtKB-SubCell"/>
</dbReference>
<name>F2PWF0_TRIEC</name>
<evidence type="ECO:0000256" key="4">
    <source>
        <dbReference type="ARBA" id="ARBA00022989"/>
    </source>
</evidence>
<dbReference type="SUPFAM" id="SSF103473">
    <property type="entry name" value="MFS general substrate transporter"/>
    <property type="match status" value="1"/>
</dbReference>
<accession>F2PWF0</accession>
<evidence type="ECO:0000256" key="6">
    <source>
        <dbReference type="SAM" id="MobiDB-lite"/>
    </source>
</evidence>
<dbReference type="AlphaFoldDB" id="F2PWF0"/>
<comment type="subcellular location">
    <subcellularLocation>
        <location evidence="1">Membrane</location>
    </subcellularLocation>
</comment>
<dbReference type="InterPro" id="IPR050814">
    <property type="entry name" value="Myo-inositol_Transporter"/>
</dbReference>
<keyword evidence="2" id="KW-0813">Transport</keyword>
<dbReference type="PANTHER" id="PTHR48020:SF4">
    <property type="entry name" value="SYMPORT, PUTATIVE (AFU_ORTHOLOGUE AFUA_3G11790)-RELATED"/>
    <property type="match status" value="1"/>
</dbReference>
<dbReference type="Pfam" id="PF00083">
    <property type="entry name" value="Sugar_tr"/>
    <property type="match status" value="1"/>
</dbReference>
<proteinExistence type="predicted"/>